<keyword evidence="2" id="KW-1185">Reference proteome</keyword>
<organism evidence="1 2">
    <name type="scientific">Pseudomonas phage phiNV3</name>
    <dbReference type="NCBI Taxonomy" id="2079544"/>
    <lineage>
        <taxon>Viruses</taxon>
        <taxon>Duplodnaviria</taxon>
        <taxon>Heunggongvirae</taxon>
        <taxon>Uroviricota</taxon>
        <taxon>Caudoviricetes</taxon>
        <taxon>Autographivirales</taxon>
        <taxon>Autoscriptoviridae</taxon>
        <taxon>Krylovirinae</taxon>
        <taxon>Kirikabuvirus</taxon>
        <taxon>Kirikabuvirus NV3</taxon>
    </lineage>
</organism>
<dbReference type="Pfam" id="PF24072">
    <property type="entry name" value="T7_gp14"/>
    <property type="match status" value="1"/>
</dbReference>
<accession>A0A2P0ZLM5</accession>
<proteinExistence type="predicted"/>
<evidence type="ECO:0000313" key="1">
    <source>
        <dbReference type="EMBL" id="AVH86145.1"/>
    </source>
</evidence>
<dbReference type="InterPro" id="IPR038996">
    <property type="entry name" value="Gp14"/>
</dbReference>
<sequence length="181" mass="19385">MFWIPLLVMGAMSAGKAHIDNKEQIKKGRRENAAREKVDLRNLADAAQQVGSLGMLAGEYKRQATETRIAAQREIGKARGTAEAQAGAAGIKGASVDAVFADLDREFGEAEVAIDRDLENKQYNLSDQLRQLQLSTANGLMGQINPRAGLKSPLMEGALTVGSMYANAYFQFGAQKGVGNG</sequence>
<gene>
    <name evidence="1" type="ORF">phiNV3_p36</name>
</gene>
<evidence type="ECO:0000313" key="2">
    <source>
        <dbReference type="Proteomes" id="UP000240855"/>
    </source>
</evidence>
<protein>
    <submittedName>
        <fullName evidence="1">Putative internal virion protein A</fullName>
    </submittedName>
</protein>
<name>A0A2P0ZLM5_9CAUD</name>
<reference evidence="1 2" key="1">
    <citation type="submission" date="2018-01" db="EMBL/GenBank/DDBJ databases">
        <title>Genome of phiNV3, a phiKMVvirus-like phage infecting Pseudomonas agarici.</title>
        <authorList>
            <person name="Storey N.H."/>
        </authorList>
    </citation>
    <scope>NUCLEOTIDE SEQUENCE [LARGE SCALE GENOMIC DNA]</scope>
</reference>
<dbReference type="Proteomes" id="UP000240855">
    <property type="component" value="Segment"/>
</dbReference>
<dbReference type="EMBL" id="MG845683">
    <property type="protein sequence ID" value="AVH86145.1"/>
    <property type="molecule type" value="Genomic_DNA"/>
</dbReference>